<dbReference type="GO" id="GO:0006002">
    <property type="term" value="P:fructose 6-phosphate metabolic process"/>
    <property type="evidence" value="ECO:0007669"/>
    <property type="project" value="TreeGrafter"/>
</dbReference>
<dbReference type="GO" id="GO:0006047">
    <property type="term" value="P:UDP-N-acetylglucosamine metabolic process"/>
    <property type="evidence" value="ECO:0007669"/>
    <property type="project" value="TreeGrafter"/>
</dbReference>
<dbReference type="SUPFAM" id="SSF53697">
    <property type="entry name" value="SIS domain"/>
    <property type="match status" value="1"/>
</dbReference>
<evidence type="ECO:0000256" key="2">
    <source>
        <dbReference type="ARBA" id="ARBA00012916"/>
    </source>
</evidence>
<evidence type="ECO:0000259" key="4">
    <source>
        <dbReference type="PROSITE" id="PS51464"/>
    </source>
</evidence>
<comment type="caution">
    <text evidence="5">The sequence shown here is derived from an EMBL/GenBank/DDBJ whole genome shotgun (WGS) entry which is preliminary data.</text>
</comment>
<dbReference type="PANTHER" id="PTHR10937">
    <property type="entry name" value="GLUCOSAMINE--FRUCTOSE-6-PHOSPHATE AMINOTRANSFERASE, ISOMERIZING"/>
    <property type="match status" value="1"/>
</dbReference>
<comment type="catalytic activity">
    <reaction evidence="1">
        <text>D-fructose 6-phosphate + L-glutamine = D-glucosamine 6-phosphate + L-glutamate</text>
        <dbReference type="Rhea" id="RHEA:13237"/>
        <dbReference type="ChEBI" id="CHEBI:29985"/>
        <dbReference type="ChEBI" id="CHEBI:58359"/>
        <dbReference type="ChEBI" id="CHEBI:58725"/>
        <dbReference type="ChEBI" id="CHEBI:61527"/>
        <dbReference type="EC" id="2.6.1.16"/>
    </reaction>
</comment>
<dbReference type="InterPro" id="IPR046348">
    <property type="entry name" value="SIS_dom_sf"/>
</dbReference>
<evidence type="ECO:0000313" key="5">
    <source>
        <dbReference type="EMBL" id="RHW29142.1"/>
    </source>
</evidence>
<dbReference type="PANTHER" id="PTHR10937:SF0">
    <property type="entry name" value="GLUTAMINE--FRUCTOSE-6-PHOSPHATE TRANSAMINASE (ISOMERIZING)"/>
    <property type="match status" value="1"/>
</dbReference>
<dbReference type="AlphaFoldDB" id="A0A417Y8R8"/>
<dbReference type="RefSeq" id="WP_118921553.1">
    <property type="nucleotide sequence ID" value="NZ_QXGH01000002.1"/>
</dbReference>
<evidence type="ECO:0000256" key="1">
    <source>
        <dbReference type="ARBA" id="ARBA00001031"/>
    </source>
</evidence>
<dbReference type="GO" id="GO:0004360">
    <property type="term" value="F:glutamine-fructose-6-phosphate transaminase (isomerizing) activity"/>
    <property type="evidence" value="ECO:0007669"/>
    <property type="project" value="UniProtKB-EC"/>
</dbReference>
<dbReference type="InterPro" id="IPR001347">
    <property type="entry name" value="SIS_dom"/>
</dbReference>
<dbReference type="GO" id="GO:0006487">
    <property type="term" value="P:protein N-linked glycosylation"/>
    <property type="evidence" value="ECO:0007669"/>
    <property type="project" value="TreeGrafter"/>
</dbReference>
<dbReference type="EC" id="2.6.1.16" evidence="2"/>
<dbReference type="Proteomes" id="UP000283644">
    <property type="component" value="Unassembled WGS sequence"/>
</dbReference>
<keyword evidence="6" id="KW-1185">Reference proteome</keyword>
<dbReference type="PROSITE" id="PS51464">
    <property type="entry name" value="SIS"/>
    <property type="match status" value="1"/>
</dbReference>
<sequence>MTSFNLDTQIASIPEIVGKTIADLDVPALDAGHPVSFVGVGTSLHAARIASDWVTTLSNGAVRSRAVDAHDYGTWSTILPNEQSVVISHRGTKTFPHASLARARGAGARTLAVVGEAAPEQAADFTVRACPDETAGTFTVSYLSSLAILAKLAVSLDTTSGGEFAAALEELPGALEKTLSMGDPVGVASHVADLEALLIVGFGIDLATAQEAALKIKEGAWMWTEGMSPEFALHGTPASYHRGIAGILIDPPHDDGGRMNRLGEVLEDLGMITIRVMRDEDSSGLGFVTPHPLLQPMCSILPLQRLTAELARKRGTDPDTMHGGREPWRTVMTGIRL</sequence>
<protein>
    <recommendedName>
        <fullName evidence="3">Glutamine--fructose-6-phosphate aminotransferase [isomerizing]</fullName>
        <ecNumber evidence="2">2.6.1.16</ecNumber>
    </recommendedName>
</protein>
<gene>
    <name evidence="5" type="ORF">D0Z08_00370</name>
</gene>
<proteinExistence type="predicted"/>
<accession>A0A417Y8R8</accession>
<feature type="domain" description="SIS" evidence="4">
    <location>
        <begin position="25"/>
        <end position="158"/>
    </location>
</feature>
<dbReference type="GO" id="GO:0097367">
    <property type="term" value="F:carbohydrate derivative binding"/>
    <property type="evidence" value="ECO:0007669"/>
    <property type="project" value="InterPro"/>
</dbReference>
<reference evidence="5 6" key="1">
    <citation type="submission" date="2018-09" db="EMBL/GenBank/DDBJ databases">
        <title>Genome sequencing of Nocardioides immobilis CCTCC AB 2017083 for comparison to Nocardioides silvaticus.</title>
        <authorList>
            <person name="Li C."/>
            <person name="Wang G."/>
        </authorList>
    </citation>
    <scope>NUCLEOTIDE SEQUENCE [LARGE SCALE GENOMIC DNA]</scope>
    <source>
        <strain evidence="5 6">CCTCC AB 2017083</strain>
    </source>
</reference>
<dbReference type="EMBL" id="QXGH01000002">
    <property type="protein sequence ID" value="RHW29142.1"/>
    <property type="molecule type" value="Genomic_DNA"/>
</dbReference>
<organism evidence="5 6">
    <name type="scientific">Nocardioides immobilis</name>
    <dbReference type="NCBI Taxonomy" id="2049295"/>
    <lineage>
        <taxon>Bacteria</taxon>
        <taxon>Bacillati</taxon>
        <taxon>Actinomycetota</taxon>
        <taxon>Actinomycetes</taxon>
        <taxon>Propionibacteriales</taxon>
        <taxon>Nocardioidaceae</taxon>
        <taxon>Nocardioides</taxon>
    </lineage>
</organism>
<dbReference type="Gene3D" id="3.40.50.10490">
    <property type="entry name" value="Glucose-6-phosphate isomerase like protein, domain 1"/>
    <property type="match status" value="2"/>
</dbReference>
<dbReference type="OrthoDB" id="367283at2"/>
<name>A0A417Y8R8_9ACTN</name>
<evidence type="ECO:0000256" key="3">
    <source>
        <dbReference type="ARBA" id="ARBA00016090"/>
    </source>
</evidence>
<evidence type="ECO:0000313" key="6">
    <source>
        <dbReference type="Proteomes" id="UP000283644"/>
    </source>
</evidence>